<accession>A0A7G7IM97</accession>
<protein>
    <submittedName>
        <fullName evidence="1">Uncharacterized protein</fullName>
    </submittedName>
</protein>
<evidence type="ECO:0000313" key="1">
    <source>
        <dbReference type="EMBL" id="VTQ58872.1"/>
    </source>
</evidence>
<comment type="caution">
    <text evidence="1">The sequence shown here is derived from an EMBL/GenBank/DDBJ whole genome shotgun (WGS) entry which is preliminary data.</text>
</comment>
<organism evidence="1 2">
    <name type="scientific">Enterococcus hirae</name>
    <dbReference type="NCBI Taxonomy" id="1354"/>
    <lineage>
        <taxon>Bacteria</taxon>
        <taxon>Bacillati</taxon>
        <taxon>Bacillota</taxon>
        <taxon>Bacilli</taxon>
        <taxon>Lactobacillales</taxon>
        <taxon>Enterococcaceae</taxon>
        <taxon>Enterococcus</taxon>
    </lineage>
</organism>
<dbReference type="AlphaFoldDB" id="A0A7G7IM97"/>
<reference evidence="1 2" key="1">
    <citation type="submission" date="2019-05" db="EMBL/GenBank/DDBJ databases">
        <authorList>
            <consortium name="Pathogen Informatics"/>
        </authorList>
    </citation>
    <scope>NUCLEOTIDE SEQUENCE [LARGE SCALE GENOMIC DNA]</scope>
    <source>
        <strain evidence="1 2">NCTC12204</strain>
    </source>
</reference>
<proteinExistence type="predicted"/>
<dbReference type="EMBL" id="CABEEP010000001">
    <property type="protein sequence ID" value="VTQ58872.1"/>
    <property type="molecule type" value="Genomic_DNA"/>
</dbReference>
<evidence type="ECO:0000313" key="2">
    <source>
        <dbReference type="Proteomes" id="UP000352698"/>
    </source>
</evidence>
<name>A0A7G7IM97_ENTHR</name>
<dbReference type="RefSeq" id="WP_010736897.1">
    <property type="nucleotide sequence ID" value="NZ_BSWT01000085.1"/>
</dbReference>
<dbReference type="InterPro" id="IPR032675">
    <property type="entry name" value="LRR_dom_sf"/>
</dbReference>
<dbReference type="SUPFAM" id="SSF52047">
    <property type="entry name" value="RNI-like"/>
    <property type="match status" value="1"/>
</dbReference>
<gene>
    <name evidence="1" type="ORF">NCTC12204_00244</name>
</gene>
<dbReference type="Gene3D" id="3.80.10.10">
    <property type="entry name" value="Ribonuclease Inhibitor"/>
    <property type="match status" value="1"/>
</dbReference>
<dbReference type="Proteomes" id="UP000352698">
    <property type="component" value="Unassembled WGS sequence"/>
</dbReference>
<sequence>MTNGSSQGLFVVVAIVIFGIFVLISYLLFKDNLKPSLSRIFNDSLEQSADYLTGVANQEYLNFSTTNGNGINGLTSSAYNEDGSIKKNLKTLALPNTIRGRDLQTIDFTNSGTKFQGVEKIVGNSNLNRVTSTANMRSNTILELDFSKTKVTNLGVQDFLRDNTSIKKLTLGEHFTSFGYAPFQNSVLEELTLTNKTPITDLSNGFFNLPRNQITLNAPKELEEQLKSYESRFKKVNYY</sequence>